<accession>A0A918DGN3</accession>
<feature type="compositionally biased region" description="Polar residues" evidence="10">
    <location>
        <begin position="1"/>
        <end position="13"/>
    </location>
</feature>
<reference evidence="12" key="2">
    <citation type="submission" date="2020-09" db="EMBL/GenBank/DDBJ databases">
        <authorList>
            <person name="Sun Q."/>
            <person name="Zhou Y."/>
        </authorList>
    </citation>
    <scope>NUCLEOTIDE SEQUENCE</scope>
    <source>
        <strain evidence="12">CGMCC 1.7086</strain>
    </source>
</reference>
<dbReference type="GO" id="GO:0003774">
    <property type="term" value="F:cytoskeletal motor activity"/>
    <property type="evidence" value="ECO:0007669"/>
    <property type="project" value="InterPro"/>
</dbReference>
<evidence type="ECO:0000256" key="7">
    <source>
        <dbReference type="ARBA" id="ARBA00022795"/>
    </source>
</evidence>
<evidence type="ECO:0000256" key="2">
    <source>
        <dbReference type="ARBA" id="ARBA00004496"/>
    </source>
</evidence>
<dbReference type="PRINTS" id="PR01003">
    <property type="entry name" value="FLGFLIH"/>
</dbReference>
<evidence type="ECO:0000256" key="8">
    <source>
        <dbReference type="ARBA" id="ARBA00022927"/>
    </source>
</evidence>
<evidence type="ECO:0000313" key="12">
    <source>
        <dbReference type="EMBL" id="GGO63530.1"/>
    </source>
</evidence>
<dbReference type="Pfam" id="PF02108">
    <property type="entry name" value="FliH"/>
    <property type="match status" value="1"/>
</dbReference>
<comment type="subcellular location">
    <subcellularLocation>
        <location evidence="2">Cytoplasm</location>
    </subcellularLocation>
</comment>
<dbReference type="PANTHER" id="PTHR34982:SF1">
    <property type="entry name" value="FLAGELLAR ASSEMBLY PROTEIN FLIH"/>
    <property type="match status" value="1"/>
</dbReference>
<comment type="function">
    <text evidence="1">Needed for flagellar regrowth and assembly.</text>
</comment>
<evidence type="ECO:0000259" key="11">
    <source>
        <dbReference type="Pfam" id="PF02108"/>
    </source>
</evidence>
<sequence length="260" mass="29407">MSGSKVLKYQSQEPGVRSWDLPYMEDTQPEPADKTNAINRSSEWKYEPPEVEEEILPPTAEEIEAIRQSAYQEGLAEGRQAGHEQGLLQGREQGLAEGKEQGLAEGHAEGIEAGRQEAEEAAALWQELANKLTKPVSQVDEQLENELVQLAVSLARAVIRTEIQTNENVLLQAISEGLKVLPIEERRYQMHMHPEDVQLLKQHFSEQHIEAHHWQFVDSPNMQRGGCDIVTDTNAVDVSIERRMRQVLDKFLLEQGLSKE</sequence>
<evidence type="ECO:0000256" key="6">
    <source>
        <dbReference type="ARBA" id="ARBA00022490"/>
    </source>
</evidence>
<keyword evidence="7" id="KW-1005">Bacterial flagellum biogenesis</keyword>
<keyword evidence="6" id="KW-0963">Cytoplasm</keyword>
<feature type="region of interest" description="Disordered" evidence="10">
    <location>
        <begin position="1"/>
        <end position="52"/>
    </location>
</feature>
<evidence type="ECO:0000256" key="1">
    <source>
        <dbReference type="ARBA" id="ARBA00003041"/>
    </source>
</evidence>
<keyword evidence="13" id="KW-1185">Reference proteome</keyword>
<keyword evidence="8" id="KW-0653">Protein transport</keyword>
<dbReference type="Proteomes" id="UP000606935">
    <property type="component" value="Unassembled WGS sequence"/>
</dbReference>
<dbReference type="GO" id="GO:0071973">
    <property type="term" value="P:bacterial-type flagellum-dependent cell motility"/>
    <property type="evidence" value="ECO:0007669"/>
    <property type="project" value="InterPro"/>
</dbReference>
<comment type="similarity">
    <text evidence="3">Belongs to the FliH family.</text>
</comment>
<dbReference type="InterPro" id="IPR018035">
    <property type="entry name" value="Flagellar_FliH/T3SS_HrpE"/>
</dbReference>
<comment type="caution">
    <text evidence="12">The sequence shown here is derived from an EMBL/GenBank/DDBJ whole genome shotgun (WGS) entry which is preliminary data.</text>
</comment>
<keyword evidence="12" id="KW-0966">Cell projection</keyword>
<evidence type="ECO:0000313" key="13">
    <source>
        <dbReference type="Proteomes" id="UP000606935"/>
    </source>
</evidence>
<evidence type="ECO:0000256" key="3">
    <source>
        <dbReference type="ARBA" id="ARBA00006602"/>
    </source>
</evidence>
<protein>
    <recommendedName>
        <fullName evidence="4">Flagellar assembly protein FliH</fullName>
    </recommendedName>
</protein>
<evidence type="ECO:0000256" key="5">
    <source>
        <dbReference type="ARBA" id="ARBA00022448"/>
    </source>
</evidence>
<reference evidence="12" key="1">
    <citation type="journal article" date="2014" name="Int. J. Syst. Evol. Microbiol.">
        <title>Complete genome sequence of Corynebacterium casei LMG S-19264T (=DSM 44701T), isolated from a smear-ripened cheese.</title>
        <authorList>
            <consortium name="US DOE Joint Genome Institute (JGI-PGF)"/>
            <person name="Walter F."/>
            <person name="Albersmeier A."/>
            <person name="Kalinowski J."/>
            <person name="Ruckert C."/>
        </authorList>
    </citation>
    <scope>NUCLEOTIDE SEQUENCE</scope>
    <source>
        <strain evidence="12">CGMCC 1.7086</strain>
    </source>
</reference>
<feature type="domain" description="Flagellar assembly protein FliH/Type III secretion system HrpE" evidence="11">
    <location>
        <begin position="125"/>
        <end position="247"/>
    </location>
</feature>
<dbReference type="GO" id="GO:0015031">
    <property type="term" value="P:protein transport"/>
    <property type="evidence" value="ECO:0007669"/>
    <property type="project" value="UniProtKB-KW"/>
</dbReference>
<gene>
    <name evidence="12" type="primary">fliH</name>
    <name evidence="12" type="ORF">GCM10010982_00780</name>
</gene>
<dbReference type="AlphaFoldDB" id="A0A918DGN3"/>
<evidence type="ECO:0000256" key="9">
    <source>
        <dbReference type="ARBA" id="ARBA00023225"/>
    </source>
</evidence>
<evidence type="ECO:0000256" key="10">
    <source>
        <dbReference type="SAM" id="MobiDB-lite"/>
    </source>
</evidence>
<dbReference type="NCBIfam" id="NF004270">
    <property type="entry name" value="PRK05687.2-1"/>
    <property type="match status" value="1"/>
</dbReference>
<dbReference type="InterPro" id="IPR000563">
    <property type="entry name" value="Flag_FliH"/>
</dbReference>
<dbReference type="GO" id="GO:0044781">
    <property type="term" value="P:bacterial-type flagellum organization"/>
    <property type="evidence" value="ECO:0007669"/>
    <property type="project" value="UniProtKB-KW"/>
</dbReference>
<keyword evidence="9" id="KW-1006">Bacterial flagellum protein export</keyword>
<name>A0A918DGN3_9ALTE</name>
<dbReference type="GO" id="GO:0009288">
    <property type="term" value="C:bacterial-type flagellum"/>
    <property type="evidence" value="ECO:0007669"/>
    <property type="project" value="InterPro"/>
</dbReference>
<keyword evidence="12" id="KW-0969">Cilium</keyword>
<keyword evidence="12" id="KW-0282">Flagellum</keyword>
<dbReference type="RefSeq" id="WP_188688645.1">
    <property type="nucleotide sequence ID" value="NZ_BMLS01000001.1"/>
</dbReference>
<dbReference type="PANTHER" id="PTHR34982">
    <property type="entry name" value="YOP PROTEINS TRANSLOCATION PROTEIN L"/>
    <property type="match status" value="1"/>
</dbReference>
<dbReference type="InterPro" id="IPR051472">
    <property type="entry name" value="T3SS_Stator/FliH"/>
</dbReference>
<dbReference type="EMBL" id="BMLS01000001">
    <property type="protein sequence ID" value="GGO63530.1"/>
    <property type="molecule type" value="Genomic_DNA"/>
</dbReference>
<proteinExistence type="inferred from homology"/>
<dbReference type="GO" id="GO:0005829">
    <property type="term" value="C:cytosol"/>
    <property type="evidence" value="ECO:0007669"/>
    <property type="project" value="TreeGrafter"/>
</dbReference>
<organism evidence="12 13">
    <name type="scientific">Bowmanella pacifica</name>
    <dbReference type="NCBI Taxonomy" id="502051"/>
    <lineage>
        <taxon>Bacteria</taxon>
        <taxon>Pseudomonadati</taxon>
        <taxon>Pseudomonadota</taxon>
        <taxon>Gammaproteobacteria</taxon>
        <taxon>Alteromonadales</taxon>
        <taxon>Alteromonadaceae</taxon>
        <taxon>Bowmanella</taxon>
    </lineage>
</organism>
<evidence type="ECO:0000256" key="4">
    <source>
        <dbReference type="ARBA" id="ARBA00016507"/>
    </source>
</evidence>
<keyword evidence="5" id="KW-0813">Transport</keyword>